<gene>
    <name evidence="1" type="ORF">PMAYCL1PPCAC_23047</name>
</gene>
<reference evidence="2" key="1">
    <citation type="submission" date="2022-10" db="EMBL/GenBank/DDBJ databases">
        <title>Genome assembly of Pristionchus species.</title>
        <authorList>
            <person name="Yoshida K."/>
            <person name="Sommer R.J."/>
        </authorList>
    </citation>
    <scope>NUCLEOTIDE SEQUENCE [LARGE SCALE GENOMIC DNA]</scope>
    <source>
        <strain evidence="2">RS5460</strain>
    </source>
</reference>
<protein>
    <submittedName>
        <fullName evidence="1">Uncharacterized protein</fullName>
    </submittedName>
</protein>
<evidence type="ECO:0000313" key="1">
    <source>
        <dbReference type="EMBL" id="GMR52852.1"/>
    </source>
</evidence>
<keyword evidence="2" id="KW-1185">Reference proteome</keyword>
<feature type="non-terminal residue" evidence="1">
    <location>
        <position position="1"/>
    </location>
</feature>
<organism evidence="1 2">
    <name type="scientific">Pristionchus mayeri</name>
    <dbReference type="NCBI Taxonomy" id="1317129"/>
    <lineage>
        <taxon>Eukaryota</taxon>
        <taxon>Metazoa</taxon>
        <taxon>Ecdysozoa</taxon>
        <taxon>Nematoda</taxon>
        <taxon>Chromadorea</taxon>
        <taxon>Rhabditida</taxon>
        <taxon>Rhabditina</taxon>
        <taxon>Diplogasteromorpha</taxon>
        <taxon>Diplogasteroidea</taxon>
        <taxon>Neodiplogasteridae</taxon>
        <taxon>Pristionchus</taxon>
    </lineage>
</organism>
<dbReference type="AlphaFoldDB" id="A0AAN5CZF9"/>
<comment type="caution">
    <text evidence="1">The sequence shown here is derived from an EMBL/GenBank/DDBJ whole genome shotgun (WGS) entry which is preliminary data.</text>
</comment>
<evidence type="ECO:0000313" key="2">
    <source>
        <dbReference type="Proteomes" id="UP001328107"/>
    </source>
</evidence>
<feature type="non-terminal residue" evidence="1">
    <location>
        <position position="75"/>
    </location>
</feature>
<accession>A0AAN5CZF9</accession>
<dbReference type="Proteomes" id="UP001328107">
    <property type="component" value="Unassembled WGS sequence"/>
</dbReference>
<sequence>TIPSRAPPIPPHRRPPARLLFVPTNSHRSLHRTALQSRPHQLKIPSMPRRFLSFPSLMKMDRVKHREREERKRRS</sequence>
<proteinExistence type="predicted"/>
<dbReference type="EMBL" id="BTRK01000005">
    <property type="protein sequence ID" value="GMR52852.1"/>
    <property type="molecule type" value="Genomic_DNA"/>
</dbReference>
<name>A0AAN5CZF9_9BILA</name>